<keyword evidence="2" id="KW-1185">Reference proteome</keyword>
<dbReference type="EnsemblMetazoa" id="CJA43086.1">
    <property type="protein sequence ID" value="CJA43086.1"/>
    <property type="gene ID" value="WBGene00218934"/>
</dbReference>
<reference evidence="1" key="2">
    <citation type="submission" date="2022-06" db="UniProtKB">
        <authorList>
            <consortium name="EnsemblMetazoa"/>
        </authorList>
    </citation>
    <scope>IDENTIFICATION</scope>
    <source>
        <strain evidence="1">DF5081</strain>
    </source>
</reference>
<dbReference type="AlphaFoldDB" id="A0A8R1J0Z5"/>
<name>A0A8R1J0Z5_CAEJA</name>
<dbReference type="Proteomes" id="UP000005237">
    <property type="component" value="Unassembled WGS sequence"/>
</dbReference>
<organism evidence="1 2">
    <name type="scientific">Caenorhabditis japonica</name>
    <dbReference type="NCBI Taxonomy" id="281687"/>
    <lineage>
        <taxon>Eukaryota</taxon>
        <taxon>Metazoa</taxon>
        <taxon>Ecdysozoa</taxon>
        <taxon>Nematoda</taxon>
        <taxon>Chromadorea</taxon>
        <taxon>Rhabditida</taxon>
        <taxon>Rhabditina</taxon>
        <taxon>Rhabditomorpha</taxon>
        <taxon>Rhabditoidea</taxon>
        <taxon>Rhabditidae</taxon>
        <taxon>Peloderinae</taxon>
        <taxon>Caenorhabditis</taxon>
    </lineage>
</organism>
<sequence>TTTKIHLLGILYRAPKKQNLRFPHRGLKAPAIAVQPADQSVLYPSIGPLQNEATTGEKVYLKPITSPAFPGGMSGQPIVIMNPRRVRKPVKPVVVSETETELSRSVKEKEEVEDSVNVNMKVEEKGKGAGNGECHFQYYEFVT</sequence>
<accession>A0A8R1J0Z5</accession>
<proteinExistence type="predicted"/>
<evidence type="ECO:0000313" key="2">
    <source>
        <dbReference type="Proteomes" id="UP000005237"/>
    </source>
</evidence>
<reference evidence="2" key="1">
    <citation type="submission" date="2010-08" db="EMBL/GenBank/DDBJ databases">
        <authorList>
            <consortium name="Caenorhabditis japonica Sequencing Consortium"/>
            <person name="Wilson R.K."/>
        </authorList>
    </citation>
    <scope>NUCLEOTIDE SEQUENCE [LARGE SCALE GENOMIC DNA]</scope>
    <source>
        <strain evidence="2">DF5081</strain>
    </source>
</reference>
<protein>
    <submittedName>
        <fullName evidence="1">Uncharacterized protein</fullName>
    </submittedName>
</protein>
<evidence type="ECO:0000313" key="1">
    <source>
        <dbReference type="EnsemblMetazoa" id="CJA43086.1"/>
    </source>
</evidence>